<evidence type="ECO:0000256" key="3">
    <source>
        <dbReference type="PIRSR" id="PIRSR607837-1"/>
    </source>
</evidence>
<evidence type="ECO:0000256" key="2">
    <source>
        <dbReference type="ARBA" id="ARBA00022723"/>
    </source>
</evidence>
<feature type="binding site" evidence="3">
    <location>
        <position position="48"/>
    </location>
    <ligand>
        <name>a divalent metal cation</name>
        <dbReference type="ChEBI" id="CHEBI:60240"/>
    </ligand>
</feature>
<sequence length="161" mass="18643">MNKEIKKKIEDWNFIQNLAFDVLKTLSDEQLGFTVGKNMGTLGEQFRHMARVRFQYAEAIETKKVDTVIEKIDPAVAKSKIKLVELWEKANQKLLNVLERSNPEELEDTTINWSNWGVGEMNIHGHLNVLMGHETLHNGEIIVYLRTMGFTFPKSWEAWGL</sequence>
<gene>
    <name evidence="4" type="ORF">A3D67_01090</name>
</gene>
<dbReference type="InterPro" id="IPR007837">
    <property type="entry name" value="DinB"/>
</dbReference>
<comment type="similarity">
    <text evidence="1">Belongs to the DinB family.</text>
</comment>
<accession>A0A1G2DBU2</accession>
<feature type="binding site" evidence="3">
    <location>
        <position position="137"/>
    </location>
    <ligand>
        <name>a divalent metal cation</name>
        <dbReference type="ChEBI" id="CHEBI:60240"/>
    </ligand>
</feature>
<protein>
    <recommendedName>
        <fullName evidence="6">DinB-like domain-containing protein</fullName>
    </recommendedName>
</protein>
<keyword evidence="2 3" id="KW-0479">Metal-binding</keyword>
<name>A0A1G2DBU2_9BACT</name>
<reference evidence="4 5" key="1">
    <citation type="journal article" date="2016" name="Nat. Commun.">
        <title>Thousands of microbial genomes shed light on interconnected biogeochemical processes in an aquifer system.</title>
        <authorList>
            <person name="Anantharaman K."/>
            <person name="Brown C.T."/>
            <person name="Hug L.A."/>
            <person name="Sharon I."/>
            <person name="Castelle C.J."/>
            <person name="Probst A.J."/>
            <person name="Thomas B.C."/>
            <person name="Singh A."/>
            <person name="Wilkins M.J."/>
            <person name="Karaoz U."/>
            <person name="Brodie E.L."/>
            <person name="Williams K.H."/>
            <person name="Hubbard S.S."/>
            <person name="Banfield J.F."/>
        </authorList>
    </citation>
    <scope>NUCLEOTIDE SEQUENCE [LARGE SCALE GENOMIC DNA]</scope>
</reference>
<evidence type="ECO:0000256" key="1">
    <source>
        <dbReference type="ARBA" id="ARBA00008635"/>
    </source>
</evidence>
<evidence type="ECO:0008006" key="6">
    <source>
        <dbReference type="Google" id="ProtNLM"/>
    </source>
</evidence>
<dbReference type="Proteomes" id="UP000178099">
    <property type="component" value="Unassembled WGS sequence"/>
</dbReference>
<feature type="binding site" evidence="3">
    <location>
        <position position="133"/>
    </location>
    <ligand>
        <name>a divalent metal cation</name>
        <dbReference type="ChEBI" id="CHEBI:60240"/>
    </ligand>
</feature>
<evidence type="ECO:0000313" key="4">
    <source>
        <dbReference type="EMBL" id="OGZ11089.1"/>
    </source>
</evidence>
<dbReference type="InterPro" id="IPR034660">
    <property type="entry name" value="DinB/YfiT-like"/>
</dbReference>
<dbReference type="Pfam" id="PF05163">
    <property type="entry name" value="DinB"/>
    <property type="match status" value="1"/>
</dbReference>
<dbReference type="AlphaFoldDB" id="A0A1G2DBU2"/>
<proteinExistence type="inferred from homology"/>
<dbReference type="EMBL" id="MHLN01000026">
    <property type="protein sequence ID" value="OGZ11089.1"/>
    <property type="molecule type" value="Genomic_DNA"/>
</dbReference>
<evidence type="ECO:0000313" key="5">
    <source>
        <dbReference type="Proteomes" id="UP000178099"/>
    </source>
</evidence>
<dbReference type="GO" id="GO:0046872">
    <property type="term" value="F:metal ion binding"/>
    <property type="evidence" value="ECO:0007669"/>
    <property type="project" value="UniProtKB-KW"/>
</dbReference>
<organism evidence="4 5">
    <name type="scientific">Candidatus Lloydbacteria bacterium RIFCSPHIGHO2_02_FULL_51_22</name>
    <dbReference type="NCBI Taxonomy" id="1798663"/>
    <lineage>
        <taxon>Bacteria</taxon>
        <taxon>Candidatus Lloydiibacteriota</taxon>
    </lineage>
</organism>
<dbReference type="Gene3D" id="1.20.120.450">
    <property type="entry name" value="dinb family like domain"/>
    <property type="match status" value="1"/>
</dbReference>
<dbReference type="SUPFAM" id="SSF109854">
    <property type="entry name" value="DinB/YfiT-like putative metalloenzymes"/>
    <property type="match status" value="1"/>
</dbReference>
<comment type="caution">
    <text evidence="4">The sequence shown here is derived from an EMBL/GenBank/DDBJ whole genome shotgun (WGS) entry which is preliminary data.</text>
</comment>